<protein>
    <submittedName>
        <fullName evidence="2">Uncharacterized protein</fullName>
    </submittedName>
</protein>
<feature type="chain" id="PRO_5038593542" evidence="1">
    <location>
        <begin position="19"/>
        <end position="119"/>
    </location>
</feature>
<feature type="non-terminal residue" evidence="2">
    <location>
        <position position="1"/>
    </location>
</feature>
<evidence type="ECO:0000256" key="1">
    <source>
        <dbReference type="SAM" id="SignalP"/>
    </source>
</evidence>
<evidence type="ECO:0000313" key="3">
    <source>
        <dbReference type="Proteomes" id="UP001055439"/>
    </source>
</evidence>
<dbReference type="EMBL" id="CP097502">
    <property type="protein sequence ID" value="URD76285.1"/>
    <property type="molecule type" value="Genomic_DNA"/>
</dbReference>
<gene>
    <name evidence="2" type="ORF">MUK42_20062</name>
</gene>
<feature type="signal peptide" evidence="1">
    <location>
        <begin position="1"/>
        <end position="18"/>
    </location>
</feature>
<proteinExistence type="predicted"/>
<name>A0A9E7EF93_9LILI</name>
<dbReference type="AlphaFoldDB" id="A0A9E7EF93"/>
<keyword evidence="1" id="KW-0732">Signal</keyword>
<organism evidence="2 3">
    <name type="scientific">Musa troglodytarum</name>
    <name type="common">fe'i banana</name>
    <dbReference type="NCBI Taxonomy" id="320322"/>
    <lineage>
        <taxon>Eukaryota</taxon>
        <taxon>Viridiplantae</taxon>
        <taxon>Streptophyta</taxon>
        <taxon>Embryophyta</taxon>
        <taxon>Tracheophyta</taxon>
        <taxon>Spermatophyta</taxon>
        <taxon>Magnoliopsida</taxon>
        <taxon>Liliopsida</taxon>
        <taxon>Zingiberales</taxon>
        <taxon>Musaceae</taxon>
        <taxon>Musa</taxon>
    </lineage>
</organism>
<accession>A0A9E7EF93</accession>
<keyword evidence="3" id="KW-1185">Reference proteome</keyword>
<dbReference type="Proteomes" id="UP001055439">
    <property type="component" value="Chromosome 1"/>
</dbReference>
<evidence type="ECO:0000313" key="2">
    <source>
        <dbReference type="EMBL" id="URD76285.1"/>
    </source>
</evidence>
<sequence>SALLFPLALTLLLSPARALTVDGVRILVELAIRGSERVRENVATALLNLVKSSKDKMVGDVKEMDRAKATMRALAGNNSGDMLGDNRGEEIEGVEDALGAHERSQAEMKRLRRAAMAFS</sequence>
<reference evidence="2" key="1">
    <citation type="submission" date="2022-05" db="EMBL/GenBank/DDBJ databases">
        <title>The Musa troglodytarum L. genome provides insights into the mechanism of non-climacteric behaviour and enrichment of carotenoids.</title>
        <authorList>
            <person name="Wang J."/>
        </authorList>
    </citation>
    <scope>NUCLEOTIDE SEQUENCE</scope>
    <source>
        <tissue evidence="2">Leaf</tissue>
    </source>
</reference>